<evidence type="ECO:0000313" key="6">
    <source>
        <dbReference type="Proteomes" id="UP000830167"/>
    </source>
</evidence>
<name>A0ABY4CP20_9BACL</name>
<dbReference type="Gene3D" id="1.10.10.10">
    <property type="entry name" value="Winged helix-like DNA-binding domain superfamily/Winged helix DNA-binding domain"/>
    <property type="match status" value="1"/>
</dbReference>
<evidence type="ECO:0000313" key="5">
    <source>
        <dbReference type="EMBL" id="UOF91192.1"/>
    </source>
</evidence>
<dbReference type="SUPFAM" id="SSF46785">
    <property type="entry name" value="Winged helix' DNA-binding domain"/>
    <property type="match status" value="1"/>
</dbReference>
<dbReference type="CDD" id="cd07377">
    <property type="entry name" value="WHTH_GntR"/>
    <property type="match status" value="1"/>
</dbReference>
<organism evidence="5 6">
    <name type="scientific">Fodinisporobacter ferrooxydans</name>
    <dbReference type="NCBI Taxonomy" id="2901836"/>
    <lineage>
        <taxon>Bacteria</taxon>
        <taxon>Bacillati</taxon>
        <taxon>Bacillota</taxon>
        <taxon>Bacilli</taxon>
        <taxon>Bacillales</taxon>
        <taxon>Alicyclobacillaceae</taxon>
        <taxon>Fodinisporobacter</taxon>
    </lineage>
</organism>
<dbReference type="InterPro" id="IPR000524">
    <property type="entry name" value="Tscrpt_reg_HTH_GntR"/>
</dbReference>
<reference evidence="5" key="1">
    <citation type="submission" date="2021-12" db="EMBL/GenBank/DDBJ databases">
        <title>Alicyclobacillaceae gen. nov., sp. nov., isolated from chalcocite enrichment system.</title>
        <authorList>
            <person name="Jiang Z."/>
        </authorList>
    </citation>
    <scope>NUCLEOTIDE SEQUENCE</scope>
    <source>
        <strain evidence="5">MYW30-H2</strain>
    </source>
</reference>
<dbReference type="RefSeq" id="WP_347437882.1">
    <property type="nucleotide sequence ID" value="NZ_CP089291.1"/>
</dbReference>
<dbReference type="Proteomes" id="UP000830167">
    <property type="component" value="Chromosome"/>
</dbReference>
<feature type="domain" description="HTH gntR-type" evidence="4">
    <location>
        <begin position="14"/>
        <end position="81"/>
    </location>
</feature>
<dbReference type="InterPro" id="IPR008920">
    <property type="entry name" value="TF_FadR/GntR_C"/>
</dbReference>
<dbReference type="InterPro" id="IPR036390">
    <property type="entry name" value="WH_DNA-bd_sf"/>
</dbReference>
<dbReference type="Pfam" id="PF07729">
    <property type="entry name" value="FCD"/>
    <property type="match status" value="1"/>
</dbReference>
<dbReference type="EMBL" id="CP089291">
    <property type="protein sequence ID" value="UOF91192.1"/>
    <property type="molecule type" value="Genomic_DNA"/>
</dbReference>
<dbReference type="Gene3D" id="1.20.120.530">
    <property type="entry name" value="GntR ligand-binding domain-like"/>
    <property type="match status" value="1"/>
</dbReference>
<sequence>MNGVNDNNLNTPPPLLKEKAYRTIKDGIMHEVFRPGQFLSERQLIDYLGMSKTPIKAALERLEAEGFITVSPKQGIIVREMSIEKISNIYDLRIALEMFVVEQLSGKLRNDQIDEIEKNLLKTRELAVSEDEKGFAQADAEFHLLLCKFSGNAEIFRVMENYQDHLYRVVLRVLKRDSGRMNSSYVDHVGIFESLLTNDSEQPQKLMKEHILYGKRLFL</sequence>
<dbReference type="PROSITE" id="PS50949">
    <property type="entry name" value="HTH_GNTR"/>
    <property type="match status" value="1"/>
</dbReference>
<keyword evidence="3" id="KW-0804">Transcription</keyword>
<accession>A0ABY4CP20</accession>
<proteinExistence type="predicted"/>
<dbReference type="Pfam" id="PF00392">
    <property type="entry name" value="GntR"/>
    <property type="match status" value="1"/>
</dbReference>
<keyword evidence="1" id="KW-0805">Transcription regulation</keyword>
<dbReference type="SMART" id="SM00895">
    <property type="entry name" value="FCD"/>
    <property type="match status" value="1"/>
</dbReference>
<gene>
    <name evidence="5" type="ORF">LSG31_02735</name>
</gene>
<dbReference type="PANTHER" id="PTHR43537">
    <property type="entry name" value="TRANSCRIPTIONAL REGULATOR, GNTR FAMILY"/>
    <property type="match status" value="1"/>
</dbReference>
<evidence type="ECO:0000256" key="1">
    <source>
        <dbReference type="ARBA" id="ARBA00023015"/>
    </source>
</evidence>
<dbReference type="PANTHER" id="PTHR43537:SF24">
    <property type="entry name" value="GLUCONATE OPERON TRANSCRIPTIONAL REPRESSOR"/>
    <property type="match status" value="1"/>
</dbReference>
<dbReference type="InterPro" id="IPR011711">
    <property type="entry name" value="GntR_C"/>
</dbReference>
<keyword evidence="2" id="KW-0238">DNA-binding</keyword>
<dbReference type="SUPFAM" id="SSF48008">
    <property type="entry name" value="GntR ligand-binding domain-like"/>
    <property type="match status" value="1"/>
</dbReference>
<keyword evidence="6" id="KW-1185">Reference proteome</keyword>
<dbReference type="SMART" id="SM00345">
    <property type="entry name" value="HTH_GNTR"/>
    <property type="match status" value="1"/>
</dbReference>
<dbReference type="InterPro" id="IPR036388">
    <property type="entry name" value="WH-like_DNA-bd_sf"/>
</dbReference>
<evidence type="ECO:0000259" key="4">
    <source>
        <dbReference type="PROSITE" id="PS50949"/>
    </source>
</evidence>
<evidence type="ECO:0000256" key="2">
    <source>
        <dbReference type="ARBA" id="ARBA00023125"/>
    </source>
</evidence>
<protein>
    <submittedName>
        <fullName evidence="5">GntR family transcriptional regulator</fullName>
    </submittedName>
</protein>
<evidence type="ECO:0000256" key="3">
    <source>
        <dbReference type="ARBA" id="ARBA00023163"/>
    </source>
</evidence>